<dbReference type="AlphaFoldDB" id="A0A9P4LNI2"/>
<name>A0A9P4LNI2_9PLEO</name>
<dbReference type="EMBL" id="ML978195">
    <property type="protein sequence ID" value="KAF2029939.1"/>
    <property type="molecule type" value="Genomic_DNA"/>
</dbReference>
<evidence type="ECO:0000313" key="2">
    <source>
        <dbReference type="Proteomes" id="UP000799777"/>
    </source>
</evidence>
<keyword evidence="2" id="KW-1185">Reference proteome</keyword>
<gene>
    <name evidence="1" type="ORF">EK21DRAFT_100846</name>
</gene>
<comment type="caution">
    <text evidence="1">The sequence shown here is derived from an EMBL/GenBank/DDBJ whole genome shotgun (WGS) entry which is preliminary data.</text>
</comment>
<reference evidence="1" key="1">
    <citation type="journal article" date="2020" name="Stud. Mycol.">
        <title>101 Dothideomycetes genomes: a test case for predicting lifestyles and emergence of pathogens.</title>
        <authorList>
            <person name="Haridas S."/>
            <person name="Albert R."/>
            <person name="Binder M."/>
            <person name="Bloem J."/>
            <person name="Labutti K."/>
            <person name="Salamov A."/>
            <person name="Andreopoulos B."/>
            <person name="Baker S."/>
            <person name="Barry K."/>
            <person name="Bills G."/>
            <person name="Bluhm B."/>
            <person name="Cannon C."/>
            <person name="Castanera R."/>
            <person name="Culley D."/>
            <person name="Daum C."/>
            <person name="Ezra D."/>
            <person name="Gonzalez J."/>
            <person name="Henrissat B."/>
            <person name="Kuo A."/>
            <person name="Liang C."/>
            <person name="Lipzen A."/>
            <person name="Lutzoni F."/>
            <person name="Magnuson J."/>
            <person name="Mondo S."/>
            <person name="Nolan M."/>
            <person name="Ohm R."/>
            <person name="Pangilinan J."/>
            <person name="Park H.-J."/>
            <person name="Ramirez L."/>
            <person name="Alfaro M."/>
            <person name="Sun H."/>
            <person name="Tritt A."/>
            <person name="Yoshinaga Y."/>
            <person name="Zwiers L.-H."/>
            <person name="Turgeon B."/>
            <person name="Goodwin S."/>
            <person name="Spatafora J."/>
            <person name="Crous P."/>
            <person name="Grigoriev I."/>
        </authorList>
    </citation>
    <scope>NUCLEOTIDE SEQUENCE</scope>
    <source>
        <strain evidence="1">CBS 110217</strain>
    </source>
</reference>
<protein>
    <submittedName>
        <fullName evidence="1">Uncharacterized protein</fullName>
    </submittedName>
</protein>
<proteinExistence type="predicted"/>
<organism evidence="1 2">
    <name type="scientific">Setomelanomma holmii</name>
    <dbReference type="NCBI Taxonomy" id="210430"/>
    <lineage>
        <taxon>Eukaryota</taxon>
        <taxon>Fungi</taxon>
        <taxon>Dikarya</taxon>
        <taxon>Ascomycota</taxon>
        <taxon>Pezizomycotina</taxon>
        <taxon>Dothideomycetes</taxon>
        <taxon>Pleosporomycetidae</taxon>
        <taxon>Pleosporales</taxon>
        <taxon>Pleosporineae</taxon>
        <taxon>Phaeosphaeriaceae</taxon>
        <taxon>Setomelanomma</taxon>
    </lineage>
</organism>
<accession>A0A9P4LNI2</accession>
<dbReference type="OrthoDB" id="3776715at2759"/>
<evidence type="ECO:0000313" key="1">
    <source>
        <dbReference type="EMBL" id="KAF2029939.1"/>
    </source>
</evidence>
<sequence>MTRRSTLADKPELDVLLAATKVDYKGHQYLPLTARTIHRLSPYWKGEKPIADLKVFECIMIDHEVNGIHADHVVAALERIGEHCKHLLVVSPIQTSELGNVFVREHENMGPGNDWDHLLKCFPNLKHLAFIHNADEPVELARDTFYALHTAVANHWAASVLKSLKFDVPPQMIANFQMVVP</sequence>
<dbReference type="Proteomes" id="UP000799777">
    <property type="component" value="Unassembled WGS sequence"/>
</dbReference>